<evidence type="ECO:0000313" key="3">
    <source>
        <dbReference type="Proteomes" id="UP000607559"/>
    </source>
</evidence>
<protein>
    <recommendedName>
        <fullName evidence="4">DUF3575 domain-containing protein</fullName>
    </recommendedName>
</protein>
<reference evidence="2" key="1">
    <citation type="journal article" date="2014" name="Int. J. Syst. Evol. Microbiol.">
        <title>Complete genome sequence of Corynebacterium casei LMG S-19264T (=DSM 44701T), isolated from a smear-ripened cheese.</title>
        <authorList>
            <consortium name="US DOE Joint Genome Institute (JGI-PGF)"/>
            <person name="Walter F."/>
            <person name="Albersmeier A."/>
            <person name="Kalinowski J."/>
            <person name="Ruckert C."/>
        </authorList>
    </citation>
    <scope>NUCLEOTIDE SEQUENCE</scope>
    <source>
        <strain evidence="2">CGMCC 1.15448</strain>
    </source>
</reference>
<keyword evidence="3" id="KW-1185">Reference proteome</keyword>
<reference evidence="2" key="2">
    <citation type="submission" date="2020-09" db="EMBL/GenBank/DDBJ databases">
        <authorList>
            <person name="Sun Q."/>
            <person name="Zhou Y."/>
        </authorList>
    </citation>
    <scope>NUCLEOTIDE SEQUENCE</scope>
    <source>
        <strain evidence="2">CGMCC 1.15448</strain>
    </source>
</reference>
<comment type="caution">
    <text evidence="2">The sequence shown here is derived from an EMBL/GenBank/DDBJ whole genome shotgun (WGS) entry which is preliminary data.</text>
</comment>
<dbReference type="RefSeq" id="WP_188934595.1">
    <property type="nucleotide sequence ID" value="NZ_BMJC01000004.1"/>
</dbReference>
<evidence type="ECO:0000256" key="1">
    <source>
        <dbReference type="SAM" id="SignalP"/>
    </source>
</evidence>
<sequence length="236" mass="26943">MKVRGFLVLALLILYGSAFSQTQKDTSFSLLFNTGMSFTHARDAHINRWLEKYGYPRIPDIPSSYNFEIAAMPAASRMLYGVRLSTINSVNNLSSFNFLAGAYYAVVKNRSFLVFAGSSVGMHRDIIMLNGQLPAEYQQLANQYHYTLALRRTGLCIQPGARIYWYPIRVSNLQIGVTSTLGYEMDFNSHWRLGYYSNNHGKYGHFTELRKPTDQQKVSEHGFIYSAGLSFRFNLH</sequence>
<dbReference type="EMBL" id="BMJC01000004">
    <property type="protein sequence ID" value="GGB10680.1"/>
    <property type="molecule type" value="Genomic_DNA"/>
</dbReference>
<proteinExistence type="predicted"/>
<keyword evidence="1" id="KW-0732">Signal</keyword>
<evidence type="ECO:0000313" key="2">
    <source>
        <dbReference type="EMBL" id="GGB10680.1"/>
    </source>
</evidence>
<evidence type="ECO:0008006" key="4">
    <source>
        <dbReference type="Google" id="ProtNLM"/>
    </source>
</evidence>
<feature type="signal peptide" evidence="1">
    <location>
        <begin position="1"/>
        <end position="20"/>
    </location>
</feature>
<dbReference type="Proteomes" id="UP000607559">
    <property type="component" value="Unassembled WGS sequence"/>
</dbReference>
<accession>A0A8J2UFP9</accession>
<name>A0A8J2UFP9_9BACT</name>
<organism evidence="2 3">
    <name type="scientific">Puia dinghuensis</name>
    <dbReference type="NCBI Taxonomy" id="1792502"/>
    <lineage>
        <taxon>Bacteria</taxon>
        <taxon>Pseudomonadati</taxon>
        <taxon>Bacteroidota</taxon>
        <taxon>Chitinophagia</taxon>
        <taxon>Chitinophagales</taxon>
        <taxon>Chitinophagaceae</taxon>
        <taxon>Puia</taxon>
    </lineage>
</organism>
<feature type="chain" id="PRO_5035275299" description="DUF3575 domain-containing protein" evidence="1">
    <location>
        <begin position="21"/>
        <end position="236"/>
    </location>
</feature>
<gene>
    <name evidence="2" type="ORF">GCM10011511_37820</name>
</gene>
<dbReference type="AlphaFoldDB" id="A0A8J2UFP9"/>